<evidence type="ECO:0000259" key="4">
    <source>
        <dbReference type="PROSITE" id="PS50949"/>
    </source>
</evidence>
<dbReference type="RefSeq" id="WP_227906552.1">
    <property type="nucleotide sequence ID" value="NZ_CP095461.1"/>
</dbReference>
<dbReference type="Proteomes" id="UP001139264">
    <property type="component" value="Unassembled WGS sequence"/>
</dbReference>
<dbReference type="InterPro" id="IPR000524">
    <property type="entry name" value="Tscrpt_reg_HTH_GntR"/>
</dbReference>
<organism evidence="5 6">
    <name type="scientific">Arthrobacter gengyunqii</name>
    <dbReference type="NCBI Taxonomy" id="2886940"/>
    <lineage>
        <taxon>Bacteria</taxon>
        <taxon>Bacillati</taxon>
        <taxon>Actinomycetota</taxon>
        <taxon>Actinomycetes</taxon>
        <taxon>Micrococcales</taxon>
        <taxon>Micrococcaceae</taxon>
        <taxon>Arthrobacter</taxon>
    </lineage>
</organism>
<dbReference type="GO" id="GO:0003677">
    <property type="term" value="F:DNA binding"/>
    <property type="evidence" value="ECO:0007669"/>
    <property type="project" value="UniProtKB-KW"/>
</dbReference>
<accession>A0A9X1LZ68</accession>
<dbReference type="Pfam" id="PF00392">
    <property type="entry name" value="GntR"/>
    <property type="match status" value="1"/>
</dbReference>
<dbReference type="InterPro" id="IPR036388">
    <property type="entry name" value="WH-like_DNA-bd_sf"/>
</dbReference>
<dbReference type="GO" id="GO:0003700">
    <property type="term" value="F:DNA-binding transcription factor activity"/>
    <property type="evidence" value="ECO:0007669"/>
    <property type="project" value="InterPro"/>
</dbReference>
<evidence type="ECO:0000313" key="5">
    <source>
        <dbReference type="EMBL" id="MCC3268081.1"/>
    </source>
</evidence>
<dbReference type="Pfam" id="PF07729">
    <property type="entry name" value="FCD"/>
    <property type="match status" value="1"/>
</dbReference>
<dbReference type="PANTHER" id="PTHR43537">
    <property type="entry name" value="TRANSCRIPTIONAL REGULATOR, GNTR FAMILY"/>
    <property type="match status" value="1"/>
</dbReference>
<dbReference type="Gene3D" id="1.20.120.530">
    <property type="entry name" value="GntR ligand-binding domain-like"/>
    <property type="match status" value="1"/>
</dbReference>
<sequence>MNDIPPPATTRSAVIFDALRADILGGFFEPGSRLQFTKLVERYQCSIGSLREALQRLSEVGLAESIAQQGFRVIAVSNEDLRDLVEARMEIEVTVLRHAIRHGDISWEGSCIAALHMLDRTPRHVGSSDFLSESWTIAHATFHQTLLEGCPNGRLLGVAARLRDVAELYRHWTTTHDDDLNGAANAEHHAILDAALARDAEQAGNLLRAHIERAHAPLRPRAAQLGGAIQ</sequence>
<dbReference type="Gene3D" id="1.10.10.10">
    <property type="entry name" value="Winged helix-like DNA-binding domain superfamily/Winged helix DNA-binding domain"/>
    <property type="match status" value="1"/>
</dbReference>
<keyword evidence="3" id="KW-0804">Transcription</keyword>
<evidence type="ECO:0000256" key="3">
    <source>
        <dbReference type="ARBA" id="ARBA00023163"/>
    </source>
</evidence>
<dbReference type="InterPro" id="IPR036390">
    <property type="entry name" value="WH_DNA-bd_sf"/>
</dbReference>
<keyword evidence="2" id="KW-0238">DNA-binding</keyword>
<evidence type="ECO:0000256" key="1">
    <source>
        <dbReference type="ARBA" id="ARBA00023015"/>
    </source>
</evidence>
<dbReference type="AlphaFoldDB" id="A0A9X1LZ68"/>
<dbReference type="PANTHER" id="PTHR43537:SF20">
    <property type="entry name" value="HTH-TYPE TRANSCRIPTIONAL REPRESSOR GLAR"/>
    <property type="match status" value="1"/>
</dbReference>
<dbReference type="InterPro" id="IPR011711">
    <property type="entry name" value="GntR_C"/>
</dbReference>
<dbReference type="SMART" id="SM00345">
    <property type="entry name" value="HTH_GNTR"/>
    <property type="match status" value="1"/>
</dbReference>
<dbReference type="SUPFAM" id="SSF46785">
    <property type="entry name" value="Winged helix' DNA-binding domain"/>
    <property type="match status" value="1"/>
</dbReference>
<proteinExistence type="predicted"/>
<evidence type="ECO:0000313" key="6">
    <source>
        <dbReference type="Proteomes" id="UP001139264"/>
    </source>
</evidence>
<feature type="domain" description="HTH gntR-type" evidence="4">
    <location>
        <begin position="9"/>
        <end position="76"/>
    </location>
</feature>
<gene>
    <name evidence="5" type="ORF">LJ751_01730</name>
</gene>
<dbReference type="EMBL" id="JAJFZP010000003">
    <property type="protein sequence ID" value="MCC3268081.1"/>
    <property type="molecule type" value="Genomic_DNA"/>
</dbReference>
<name>A0A9X1LZ68_9MICC</name>
<keyword evidence="1" id="KW-0805">Transcription regulation</keyword>
<evidence type="ECO:0000256" key="2">
    <source>
        <dbReference type="ARBA" id="ARBA00023125"/>
    </source>
</evidence>
<dbReference type="SMART" id="SM00895">
    <property type="entry name" value="FCD"/>
    <property type="match status" value="1"/>
</dbReference>
<comment type="caution">
    <text evidence="5">The sequence shown here is derived from an EMBL/GenBank/DDBJ whole genome shotgun (WGS) entry which is preliminary data.</text>
</comment>
<protein>
    <submittedName>
        <fullName evidence="5">FCD domain-containing protein</fullName>
    </submittedName>
</protein>
<reference evidence="5" key="1">
    <citation type="submission" date="2021-10" db="EMBL/GenBank/DDBJ databases">
        <title>Novel species in genus Arthrobacter.</title>
        <authorList>
            <person name="Liu Y."/>
        </authorList>
    </citation>
    <scope>NUCLEOTIDE SEQUENCE</scope>
    <source>
        <strain evidence="5">Zg-Y809</strain>
    </source>
</reference>
<dbReference type="SUPFAM" id="SSF48008">
    <property type="entry name" value="GntR ligand-binding domain-like"/>
    <property type="match status" value="1"/>
</dbReference>
<dbReference type="InterPro" id="IPR008920">
    <property type="entry name" value="TF_FadR/GntR_C"/>
</dbReference>
<dbReference type="PROSITE" id="PS50949">
    <property type="entry name" value="HTH_GNTR"/>
    <property type="match status" value="1"/>
</dbReference>